<proteinExistence type="predicted"/>
<reference evidence="2" key="1">
    <citation type="journal article" date="2018" name="Data Brief">
        <title>Genome sequence data from 17 accessions of Ensete ventricosum, a staple food crop for millions in Ethiopia.</title>
        <authorList>
            <person name="Yemataw Z."/>
            <person name="Muzemil S."/>
            <person name="Ambachew D."/>
            <person name="Tripathi L."/>
            <person name="Tesfaye K."/>
            <person name="Chala A."/>
            <person name="Farbos A."/>
            <person name="O'Neill P."/>
            <person name="Moore K."/>
            <person name="Grant M."/>
            <person name="Studholme D.J."/>
        </authorList>
    </citation>
    <scope>NUCLEOTIDE SEQUENCE [LARGE SCALE GENOMIC DNA]</scope>
    <source>
        <tissue evidence="2">Leaf</tissue>
    </source>
</reference>
<organism evidence="2">
    <name type="scientific">Ensete ventricosum</name>
    <name type="common">Abyssinian banana</name>
    <name type="synonym">Musa ensete</name>
    <dbReference type="NCBI Taxonomy" id="4639"/>
    <lineage>
        <taxon>Eukaryota</taxon>
        <taxon>Viridiplantae</taxon>
        <taxon>Streptophyta</taxon>
        <taxon>Embryophyta</taxon>
        <taxon>Tracheophyta</taxon>
        <taxon>Spermatophyta</taxon>
        <taxon>Magnoliopsida</taxon>
        <taxon>Liliopsida</taxon>
        <taxon>Zingiberales</taxon>
        <taxon>Musaceae</taxon>
        <taxon>Ensete</taxon>
    </lineage>
</organism>
<keyword evidence="1" id="KW-0812">Transmembrane</keyword>
<dbReference type="Proteomes" id="UP000290560">
    <property type="component" value="Unassembled WGS sequence"/>
</dbReference>
<name>A0A445MMA9_ENSVE</name>
<dbReference type="AlphaFoldDB" id="A0A445MMA9"/>
<feature type="transmembrane region" description="Helical" evidence="1">
    <location>
        <begin position="59"/>
        <end position="82"/>
    </location>
</feature>
<evidence type="ECO:0000256" key="1">
    <source>
        <dbReference type="SAM" id="Phobius"/>
    </source>
</evidence>
<accession>A0A445MMA9</accession>
<evidence type="ECO:0000313" key="2">
    <source>
        <dbReference type="EMBL" id="RZR75371.1"/>
    </source>
</evidence>
<keyword evidence="1" id="KW-0472">Membrane</keyword>
<dbReference type="EMBL" id="KV876731">
    <property type="protein sequence ID" value="RZR75371.1"/>
    <property type="molecule type" value="Genomic_DNA"/>
</dbReference>
<protein>
    <submittedName>
        <fullName evidence="2">Uncharacterized protein</fullName>
    </submittedName>
</protein>
<keyword evidence="1" id="KW-1133">Transmembrane helix</keyword>
<gene>
    <name evidence="2" type="ORF">BHM03_00055932</name>
</gene>
<sequence>MQNPWNDMIPLLPLQEFMSIISIQGKFRGSTIYFIFYIDSLHATWILHQVPPKLRHPSIYIEFMVALAPTILWVSPLLSLIFTSALSVPSFNVVMVTPPLDLVMHPLIHYLTRDHATTPLCSLGPLSFVRLLS</sequence>